<dbReference type="PANTHER" id="PTHR30055">
    <property type="entry name" value="HTH-TYPE TRANSCRIPTIONAL REGULATOR RUTR"/>
    <property type="match status" value="1"/>
</dbReference>
<evidence type="ECO:0000256" key="4">
    <source>
        <dbReference type="PROSITE-ProRule" id="PRU00335"/>
    </source>
</evidence>
<feature type="domain" description="HTH tetR-type" evidence="6">
    <location>
        <begin position="171"/>
        <end position="231"/>
    </location>
</feature>
<dbReference type="InterPro" id="IPR001647">
    <property type="entry name" value="HTH_TetR"/>
</dbReference>
<evidence type="ECO:0000313" key="7">
    <source>
        <dbReference type="EMBL" id="RRO87108.1"/>
    </source>
</evidence>
<dbReference type="PRINTS" id="PR00455">
    <property type="entry name" value="HTHTETR"/>
</dbReference>
<comment type="caution">
    <text evidence="7">The sequence shown here is derived from an EMBL/GenBank/DDBJ whole genome shotgun (WGS) entry which is preliminary data.</text>
</comment>
<feature type="DNA-binding region" description="H-T-H motif" evidence="4">
    <location>
        <begin position="194"/>
        <end position="213"/>
    </location>
</feature>
<dbReference type="InterPro" id="IPR036271">
    <property type="entry name" value="Tet_transcr_reg_TetR-rel_C_sf"/>
</dbReference>
<accession>A0A426Q022</accession>
<protein>
    <recommendedName>
        <fullName evidence="6">HTH tetR-type domain-containing protein</fullName>
    </recommendedName>
</protein>
<proteinExistence type="predicted"/>
<feature type="compositionally biased region" description="Low complexity" evidence="5">
    <location>
        <begin position="72"/>
        <end position="88"/>
    </location>
</feature>
<evidence type="ECO:0000256" key="5">
    <source>
        <dbReference type="SAM" id="MobiDB-lite"/>
    </source>
</evidence>
<dbReference type="AlphaFoldDB" id="A0A426Q022"/>
<dbReference type="Proteomes" id="UP000276526">
    <property type="component" value="Unassembled WGS sequence"/>
</dbReference>
<reference evidence="7 8" key="1">
    <citation type="submission" date="2018-01" db="EMBL/GenBank/DDBJ databases">
        <title>Twenty Corynebacterium bovis Genomes.</title>
        <authorList>
            <person name="Gulvik C.A."/>
        </authorList>
    </citation>
    <scope>NUCLEOTIDE SEQUENCE [LARGE SCALE GENOMIC DNA]</scope>
    <source>
        <strain evidence="7 8">F6900</strain>
    </source>
</reference>
<feature type="region of interest" description="Disordered" evidence="5">
    <location>
        <begin position="142"/>
        <end position="168"/>
    </location>
</feature>
<feature type="compositionally biased region" description="Low complexity" evidence="5">
    <location>
        <begin position="147"/>
        <end position="168"/>
    </location>
</feature>
<dbReference type="SUPFAM" id="SSF46689">
    <property type="entry name" value="Homeodomain-like"/>
    <property type="match status" value="1"/>
</dbReference>
<dbReference type="InterPro" id="IPR009057">
    <property type="entry name" value="Homeodomain-like_sf"/>
</dbReference>
<organism evidence="7 8">
    <name type="scientific">Corynebacterium bovis</name>
    <dbReference type="NCBI Taxonomy" id="36808"/>
    <lineage>
        <taxon>Bacteria</taxon>
        <taxon>Bacillati</taxon>
        <taxon>Actinomycetota</taxon>
        <taxon>Actinomycetes</taxon>
        <taxon>Mycobacteriales</taxon>
        <taxon>Corynebacteriaceae</taxon>
        <taxon>Corynebacterium</taxon>
    </lineage>
</organism>
<evidence type="ECO:0000256" key="3">
    <source>
        <dbReference type="ARBA" id="ARBA00023163"/>
    </source>
</evidence>
<dbReference type="EMBL" id="PQNK01000005">
    <property type="protein sequence ID" value="RRO87108.1"/>
    <property type="molecule type" value="Genomic_DNA"/>
</dbReference>
<keyword evidence="3" id="KW-0804">Transcription</keyword>
<evidence type="ECO:0000313" key="8">
    <source>
        <dbReference type="Proteomes" id="UP000276526"/>
    </source>
</evidence>
<keyword evidence="1" id="KW-0805">Transcription regulation</keyword>
<keyword evidence="2 4" id="KW-0238">DNA-binding</keyword>
<gene>
    <name evidence="7" type="ORF">CXF48_04190</name>
</gene>
<dbReference type="InterPro" id="IPR050109">
    <property type="entry name" value="HTH-type_TetR-like_transc_reg"/>
</dbReference>
<dbReference type="GO" id="GO:0003700">
    <property type="term" value="F:DNA-binding transcription factor activity"/>
    <property type="evidence" value="ECO:0007669"/>
    <property type="project" value="TreeGrafter"/>
</dbReference>
<dbReference type="Pfam" id="PF00440">
    <property type="entry name" value="TetR_N"/>
    <property type="match status" value="1"/>
</dbReference>
<dbReference type="SUPFAM" id="SSF48498">
    <property type="entry name" value="Tetracyclin repressor-like, C-terminal domain"/>
    <property type="match status" value="1"/>
</dbReference>
<dbReference type="GO" id="GO:0000976">
    <property type="term" value="F:transcription cis-regulatory region binding"/>
    <property type="evidence" value="ECO:0007669"/>
    <property type="project" value="TreeGrafter"/>
</dbReference>
<feature type="region of interest" description="Disordered" evidence="5">
    <location>
        <begin position="1"/>
        <end position="21"/>
    </location>
</feature>
<dbReference type="PANTHER" id="PTHR30055:SF151">
    <property type="entry name" value="TRANSCRIPTIONAL REGULATORY PROTEIN"/>
    <property type="match status" value="1"/>
</dbReference>
<evidence type="ECO:0000259" key="6">
    <source>
        <dbReference type="PROSITE" id="PS50977"/>
    </source>
</evidence>
<evidence type="ECO:0000256" key="1">
    <source>
        <dbReference type="ARBA" id="ARBA00023015"/>
    </source>
</evidence>
<dbReference type="PROSITE" id="PS50977">
    <property type="entry name" value="HTH_TETR_2"/>
    <property type="match status" value="1"/>
</dbReference>
<dbReference type="Gene3D" id="1.10.357.10">
    <property type="entry name" value="Tetracycline Repressor, domain 2"/>
    <property type="match status" value="1"/>
</dbReference>
<feature type="region of interest" description="Disordered" evidence="5">
    <location>
        <begin position="58"/>
        <end position="103"/>
    </location>
</feature>
<evidence type="ECO:0000256" key="2">
    <source>
        <dbReference type="ARBA" id="ARBA00023125"/>
    </source>
</evidence>
<name>A0A426Q022_9CORY</name>
<dbReference type="Gene3D" id="1.10.10.60">
    <property type="entry name" value="Homeodomain-like"/>
    <property type="match status" value="1"/>
</dbReference>
<sequence>MGSSPGAGLRGPSSPAGSAGWPGCPGCPGCAGAVCSGAGLDDGAGLEDGAGLDAVPAAGADVSCAPSPPSSEPQAPTARSVTRATAPAPRRPRPVTRRPFTSAPVLPSLPSLLSLLSLPSSPSPPTQSPSVLQVGTGSHATLCPVSDPAAPAAPAASAAPADPGPDRAAPALNREVILTAARGILDDYGLADLTMRRLARSLDVVPGALYWHIPSKQALLGGVADDILADVTAPDLPDWRDRARDLCATLHDRLTAVRDGAEVVTAALASGTTAHDPAALLTESLGGALDDSPAARDLLATAGWALSRLVLAAATDAEAARSAAAAAGTSPAPGGDGDLRTGVDLILSGLSARDPRR</sequence>